<evidence type="ECO:0000256" key="1">
    <source>
        <dbReference type="ARBA" id="ARBA00004141"/>
    </source>
</evidence>
<sequence length="468" mass="50965">MSNVEARRAKRWCSCREFDEPTHGNQVASETVHGAHLAMTELSNCATCVEENNVCKCREESEVLSFRSELHTKADSSFAHSVINMVGMLIGLGQLSTPYALENGGWTSAFLLVGLGILCAYTSHIIGKCLEEDASTKSYQDIGEQAFGTKGRIITSTFIYLEIFLALVSYTISLSDNLPLALRGVHLSWLHLSTAQLLTIIAVLVALPSLWLRDLSSISFLSFAGILMSLLIFTTVGWTAAFGGVEGNQRIPILQLRKIPGISGLYVFSYSGHIVFPNIHTAMKDPSKFTKVTVTSFTVVTGIYTALAFMGAKLFGPTVNSQITLSMPHHLVVTKIALWATVLTPMTKYALEFAPFAIQLEHHLPSSVSSRVRMLIRGSIGSILLLVILALALSVPYFEHVLSLTGSLVSTTISVVFPCAFYLKICWPKVSKPTLLLNGVLIVIGTLFGVVGTISSFMSLLQSIQKDH</sequence>
<keyword evidence="2 6" id="KW-0812">Transmembrane</keyword>
<name>A0A6I9RPB7_ELAGV</name>
<evidence type="ECO:0000256" key="6">
    <source>
        <dbReference type="SAM" id="Phobius"/>
    </source>
</evidence>
<feature type="transmembrane region" description="Helical" evidence="6">
    <location>
        <begin position="109"/>
        <end position="130"/>
    </location>
</feature>
<keyword evidence="3" id="KW-0813">Transport</keyword>
<comment type="subcellular location">
    <subcellularLocation>
        <location evidence="1">Membrane</location>
        <topology evidence="1">Multi-pass membrane protein</topology>
    </subcellularLocation>
</comment>
<dbReference type="GO" id="GO:0005774">
    <property type="term" value="C:vacuolar membrane"/>
    <property type="evidence" value="ECO:0007669"/>
    <property type="project" value="TreeGrafter"/>
</dbReference>
<feature type="transmembrane region" description="Helical" evidence="6">
    <location>
        <begin position="379"/>
        <end position="398"/>
    </location>
</feature>
<dbReference type="KEGG" id="egu:105051412"/>
<feature type="transmembrane region" description="Helical" evidence="6">
    <location>
        <begin position="218"/>
        <end position="241"/>
    </location>
</feature>
<evidence type="ECO:0000313" key="9">
    <source>
        <dbReference type="RefSeq" id="XP_010930156.1"/>
    </source>
</evidence>
<dbReference type="FunCoup" id="A0A6I9RPB7">
    <property type="interactions" value="111"/>
</dbReference>
<dbReference type="PANTHER" id="PTHR22950:SF696">
    <property type="entry name" value="AMINO ACID TRANSPORTER TRANSMEMBRANE DOMAIN-CONTAINING PROTEIN"/>
    <property type="match status" value="1"/>
</dbReference>
<keyword evidence="4 6" id="KW-1133">Transmembrane helix</keyword>
<dbReference type="GeneID" id="105051412"/>
<dbReference type="InParanoid" id="A0A6I9RPB7"/>
<protein>
    <submittedName>
        <fullName evidence="9">Amino acid transporter AVT1H-like</fullName>
    </submittedName>
</protein>
<evidence type="ECO:0000256" key="5">
    <source>
        <dbReference type="ARBA" id="ARBA00023136"/>
    </source>
</evidence>
<keyword evidence="3" id="KW-0029">Amino-acid transport</keyword>
<feature type="transmembrane region" description="Helical" evidence="6">
    <location>
        <begin position="77"/>
        <end position="97"/>
    </location>
</feature>
<dbReference type="OrthoDB" id="655540at2759"/>
<feature type="transmembrane region" description="Helical" evidence="6">
    <location>
        <begin position="151"/>
        <end position="172"/>
    </location>
</feature>
<dbReference type="GO" id="GO:0015179">
    <property type="term" value="F:L-amino acid transmembrane transporter activity"/>
    <property type="evidence" value="ECO:0007669"/>
    <property type="project" value="TreeGrafter"/>
</dbReference>
<feature type="transmembrane region" description="Helical" evidence="6">
    <location>
        <begin position="261"/>
        <end position="280"/>
    </location>
</feature>
<evidence type="ECO:0000256" key="4">
    <source>
        <dbReference type="ARBA" id="ARBA00022989"/>
    </source>
</evidence>
<evidence type="ECO:0000313" key="8">
    <source>
        <dbReference type="Proteomes" id="UP000504607"/>
    </source>
</evidence>
<keyword evidence="5 6" id="KW-0472">Membrane</keyword>
<gene>
    <name evidence="9" type="primary">LOC105051412</name>
</gene>
<feature type="transmembrane region" description="Helical" evidence="6">
    <location>
        <begin position="336"/>
        <end position="358"/>
    </location>
</feature>
<evidence type="ECO:0000256" key="2">
    <source>
        <dbReference type="ARBA" id="ARBA00022692"/>
    </source>
</evidence>
<feature type="transmembrane region" description="Helical" evidence="6">
    <location>
        <begin position="404"/>
        <end position="423"/>
    </location>
</feature>
<dbReference type="AlphaFoldDB" id="A0A6I9RPB7"/>
<evidence type="ECO:0000256" key="3">
    <source>
        <dbReference type="ARBA" id="ARBA00022970"/>
    </source>
</evidence>
<dbReference type="InterPro" id="IPR013057">
    <property type="entry name" value="AA_transpt_TM"/>
</dbReference>
<dbReference type="PANTHER" id="PTHR22950">
    <property type="entry name" value="AMINO ACID TRANSPORTER"/>
    <property type="match status" value="1"/>
</dbReference>
<feature type="transmembrane region" description="Helical" evidence="6">
    <location>
        <begin position="292"/>
        <end position="316"/>
    </location>
</feature>
<feature type="transmembrane region" description="Helical" evidence="6">
    <location>
        <begin position="192"/>
        <end position="211"/>
    </location>
</feature>
<feature type="transmembrane region" description="Helical" evidence="6">
    <location>
        <begin position="435"/>
        <end position="458"/>
    </location>
</feature>
<organism evidence="8 9">
    <name type="scientific">Elaeis guineensis var. tenera</name>
    <name type="common">Oil palm</name>
    <dbReference type="NCBI Taxonomy" id="51953"/>
    <lineage>
        <taxon>Eukaryota</taxon>
        <taxon>Viridiplantae</taxon>
        <taxon>Streptophyta</taxon>
        <taxon>Embryophyta</taxon>
        <taxon>Tracheophyta</taxon>
        <taxon>Spermatophyta</taxon>
        <taxon>Magnoliopsida</taxon>
        <taxon>Liliopsida</taxon>
        <taxon>Arecaceae</taxon>
        <taxon>Arecoideae</taxon>
        <taxon>Cocoseae</taxon>
        <taxon>Elaeidinae</taxon>
        <taxon>Elaeis</taxon>
    </lineage>
</organism>
<keyword evidence="8" id="KW-1185">Reference proteome</keyword>
<reference evidence="9" key="1">
    <citation type="submission" date="2025-08" db="UniProtKB">
        <authorList>
            <consortium name="RefSeq"/>
        </authorList>
    </citation>
    <scope>IDENTIFICATION</scope>
</reference>
<feature type="domain" description="Amino acid transporter transmembrane" evidence="7">
    <location>
        <begin position="76"/>
        <end position="455"/>
    </location>
</feature>
<accession>A0A6I9RPB7</accession>
<proteinExistence type="predicted"/>
<dbReference type="Proteomes" id="UP000504607">
    <property type="component" value="Chromosome 9"/>
</dbReference>
<dbReference type="RefSeq" id="XP_010930156.1">
    <property type="nucleotide sequence ID" value="XM_010931854.2"/>
</dbReference>
<evidence type="ECO:0000259" key="7">
    <source>
        <dbReference type="Pfam" id="PF01490"/>
    </source>
</evidence>
<dbReference type="Pfam" id="PF01490">
    <property type="entry name" value="Aa_trans"/>
    <property type="match status" value="1"/>
</dbReference>